<evidence type="ECO:0000256" key="3">
    <source>
        <dbReference type="ARBA" id="ARBA00022475"/>
    </source>
</evidence>
<evidence type="ECO:0000256" key="4">
    <source>
        <dbReference type="ARBA" id="ARBA00022527"/>
    </source>
</evidence>
<name>A0A7J6HWK6_CANSA</name>
<dbReference type="Pfam" id="PF11883">
    <property type="entry name" value="DUF3403"/>
    <property type="match status" value="1"/>
</dbReference>
<dbReference type="SMART" id="SM00108">
    <property type="entry name" value="B_lectin"/>
    <property type="match status" value="1"/>
</dbReference>
<evidence type="ECO:0000256" key="1">
    <source>
        <dbReference type="ARBA" id="ARBA00004251"/>
    </source>
</evidence>
<evidence type="ECO:0000256" key="15">
    <source>
        <dbReference type="ARBA" id="ARBA00023157"/>
    </source>
</evidence>
<evidence type="ECO:0000313" key="24">
    <source>
        <dbReference type="Proteomes" id="UP000583929"/>
    </source>
</evidence>
<keyword evidence="24" id="KW-1185">Reference proteome</keyword>
<keyword evidence="7 20" id="KW-0812">Transmembrane</keyword>
<keyword evidence="9" id="KW-0430">Lectin</keyword>
<dbReference type="PROSITE" id="PS50948">
    <property type="entry name" value="PAN"/>
    <property type="match status" value="1"/>
</dbReference>
<evidence type="ECO:0000256" key="17">
    <source>
        <dbReference type="ARBA" id="ARBA00023180"/>
    </source>
</evidence>
<evidence type="ECO:0000256" key="2">
    <source>
        <dbReference type="ARBA" id="ARBA00012513"/>
    </source>
</evidence>
<evidence type="ECO:0000313" key="23">
    <source>
        <dbReference type="EMBL" id="KAF4399652.1"/>
    </source>
</evidence>
<proteinExistence type="predicted"/>
<evidence type="ECO:0000256" key="12">
    <source>
        <dbReference type="ARBA" id="ARBA00022840"/>
    </source>
</evidence>
<reference evidence="23 24" key="1">
    <citation type="journal article" date="2020" name="bioRxiv">
        <title>Sequence and annotation of 42 cannabis genomes reveals extensive copy number variation in cannabinoid synthesis and pathogen resistance genes.</title>
        <authorList>
            <person name="Mckernan K.J."/>
            <person name="Helbert Y."/>
            <person name="Kane L.T."/>
            <person name="Ebling H."/>
            <person name="Zhang L."/>
            <person name="Liu B."/>
            <person name="Eaton Z."/>
            <person name="Mclaughlin S."/>
            <person name="Kingan S."/>
            <person name="Baybayan P."/>
            <person name="Concepcion G."/>
            <person name="Jordan M."/>
            <person name="Riva A."/>
            <person name="Barbazuk W."/>
            <person name="Harkins T."/>
        </authorList>
    </citation>
    <scope>NUCLEOTIDE SEQUENCE [LARGE SCALE GENOMIC DNA]</scope>
    <source>
        <strain evidence="24">cv. Jamaican Lion 4</strain>
        <tissue evidence="23">Leaf</tissue>
    </source>
</reference>
<dbReference type="PANTHER" id="PTHR32444:SF226">
    <property type="entry name" value="BULB-TYPE LECTIN DOMAIN-CONTAINING PROTEIN"/>
    <property type="match status" value="1"/>
</dbReference>
<evidence type="ECO:0000256" key="16">
    <source>
        <dbReference type="ARBA" id="ARBA00023170"/>
    </source>
</evidence>
<gene>
    <name evidence="23" type="ORF">G4B88_022735</name>
</gene>
<dbReference type="Gene3D" id="2.90.10.10">
    <property type="entry name" value="Bulb-type lectin domain"/>
    <property type="match status" value="1"/>
</dbReference>
<evidence type="ECO:0000259" key="22">
    <source>
        <dbReference type="PROSITE" id="PS50948"/>
    </source>
</evidence>
<dbReference type="GO" id="GO:0004674">
    <property type="term" value="F:protein serine/threonine kinase activity"/>
    <property type="evidence" value="ECO:0007669"/>
    <property type="project" value="UniProtKB-KW"/>
</dbReference>
<keyword evidence="16" id="KW-0675">Receptor</keyword>
<evidence type="ECO:0000256" key="14">
    <source>
        <dbReference type="ARBA" id="ARBA00023136"/>
    </source>
</evidence>
<evidence type="ECO:0000256" key="11">
    <source>
        <dbReference type="ARBA" id="ARBA00022777"/>
    </source>
</evidence>
<dbReference type="PROSITE" id="PS50927">
    <property type="entry name" value="BULB_LECTIN"/>
    <property type="match status" value="1"/>
</dbReference>
<feature type="transmembrane region" description="Helical" evidence="20">
    <location>
        <begin position="381"/>
        <end position="402"/>
    </location>
</feature>
<evidence type="ECO:0000256" key="20">
    <source>
        <dbReference type="SAM" id="Phobius"/>
    </source>
</evidence>
<feature type="domain" description="Bulb-type lectin" evidence="21">
    <location>
        <begin position="27"/>
        <end position="150"/>
    </location>
</feature>
<keyword evidence="10" id="KW-0547">Nucleotide-binding</keyword>
<dbReference type="GO" id="GO:0030246">
    <property type="term" value="F:carbohydrate binding"/>
    <property type="evidence" value="ECO:0007669"/>
    <property type="project" value="UniProtKB-KW"/>
</dbReference>
<keyword evidence="17" id="KW-0325">Glycoprotein</keyword>
<dbReference type="Pfam" id="PF08276">
    <property type="entry name" value="PAN_2"/>
    <property type="match status" value="1"/>
</dbReference>
<evidence type="ECO:0000259" key="21">
    <source>
        <dbReference type="PROSITE" id="PS50927"/>
    </source>
</evidence>
<dbReference type="CDD" id="cd00028">
    <property type="entry name" value="B_lectin"/>
    <property type="match status" value="1"/>
</dbReference>
<keyword evidence="4" id="KW-0723">Serine/threonine-protein kinase</keyword>
<evidence type="ECO:0000256" key="18">
    <source>
        <dbReference type="ARBA" id="ARBA00047899"/>
    </source>
</evidence>
<dbReference type="InterPro" id="IPR001480">
    <property type="entry name" value="Bulb-type_lectin_dom"/>
</dbReference>
<dbReference type="GO" id="GO:0005524">
    <property type="term" value="F:ATP binding"/>
    <property type="evidence" value="ECO:0007669"/>
    <property type="project" value="UniProtKB-KW"/>
</dbReference>
<keyword evidence="5" id="KW-0597">Phosphoprotein</keyword>
<evidence type="ECO:0000256" key="9">
    <source>
        <dbReference type="ARBA" id="ARBA00022734"/>
    </source>
</evidence>
<dbReference type="FunFam" id="2.90.10.10:FF:000009">
    <property type="entry name" value="Receptor-like serine/threonine-protein kinase SD1-8"/>
    <property type="match status" value="1"/>
</dbReference>
<keyword evidence="14 20" id="KW-0472">Membrane</keyword>
<evidence type="ECO:0000256" key="5">
    <source>
        <dbReference type="ARBA" id="ARBA00022553"/>
    </source>
</evidence>
<comment type="catalytic activity">
    <reaction evidence="19">
        <text>L-seryl-[protein] + ATP = O-phospho-L-seryl-[protein] + ADP + H(+)</text>
        <dbReference type="Rhea" id="RHEA:17989"/>
        <dbReference type="Rhea" id="RHEA-COMP:9863"/>
        <dbReference type="Rhea" id="RHEA-COMP:11604"/>
        <dbReference type="ChEBI" id="CHEBI:15378"/>
        <dbReference type="ChEBI" id="CHEBI:29999"/>
        <dbReference type="ChEBI" id="CHEBI:30616"/>
        <dbReference type="ChEBI" id="CHEBI:83421"/>
        <dbReference type="ChEBI" id="CHEBI:456216"/>
        <dbReference type="EC" id="2.7.11.1"/>
    </reaction>
</comment>
<comment type="caution">
    <text evidence="23">The sequence shown here is derived from an EMBL/GenBank/DDBJ whole genome shotgun (WGS) entry which is preliminary data.</text>
</comment>
<evidence type="ECO:0000256" key="6">
    <source>
        <dbReference type="ARBA" id="ARBA00022679"/>
    </source>
</evidence>
<dbReference type="AlphaFoldDB" id="A0A7J6HWK6"/>
<dbReference type="EMBL" id="JAATIQ010000021">
    <property type="protein sequence ID" value="KAF4399652.1"/>
    <property type="molecule type" value="Genomic_DNA"/>
</dbReference>
<keyword evidence="6" id="KW-0808">Transferase</keyword>
<keyword evidence="12" id="KW-0067">ATP-binding</keyword>
<dbReference type="Pfam" id="PF01453">
    <property type="entry name" value="B_lectin"/>
    <property type="match status" value="1"/>
</dbReference>
<evidence type="ECO:0000256" key="7">
    <source>
        <dbReference type="ARBA" id="ARBA00022692"/>
    </source>
</evidence>
<dbReference type="InterPro" id="IPR003609">
    <property type="entry name" value="Pan_app"/>
</dbReference>
<evidence type="ECO:0000256" key="10">
    <source>
        <dbReference type="ARBA" id="ARBA00022741"/>
    </source>
</evidence>
<keyword evidence="8" id="KW-0732">Signal</keyword>
<organism evidence="23 24">
    <name type="scientific">Cannabis sativa</name>
    <name type="common">Hemp</name>
    <name type="synonym">Marijuana</name>
    <dbReference type="NCBI Taxonomy" id="3483"/>
    <lineage>
        <taxon>Eukaryota</taxon>
        <taxon>Viridiplantae</taxon>
        <taxon>Streptophyta</taxon>
        <taxon>Embryophyta</taxon>
        <taxon>Tracheophyta</taxon>
        <taxon>Spermatophyta</taxon>
        <taxon>Magnoliopsida</taxon>
        <taxon>eudicotyledons</taxon>
        <taxon>Gunneridae</taxon>
        <taxon>Pentapetalae</taxon>
        <taxon>rosids</taxon>
        <taxon>fabids</taxon>
        <taxon>Rosales</taxon>
        <taxon>Cannabaceae</taxon>
        <taxon>Cannabis</taxon>
    </lineage>
</organism>
<dbReference type="PANTHER" id="PTHR32444">
    <property type="entry name" value="BULB-TYPE LECTIN DOMAIN-CONTAINING PROTEIN"/>
    <property type="match status" value="1"/>
</dbReference>
<keyword evidence="15" id="KW-1015">Disulfide bond</keyword>
<dbReference type="EC" id="2.7.11.1" evidence="2"/>
<protein>
    <recommendedName>
        <fullName evidence="2">non-specific serine/threonine protein kinase</fullName>
        <ecNumber evidence="2">2.7.11.1</ecNumber>
    </recommendedName>
</protein>
<dbReference type="GO" id="GO:0005886">
    <property type="term" value="C:plasma membrane"/>
    <property type="evidence" value="ECO:0007669"/>
    <property type="project" value="UniProtKB-SubCell"/>
</dbReference>
<sequence length="566" mass="63706">MVRRETNPLFYFFSFCIIFIQFSYSQTDTIKQGQQFKHGMHLFSASGIFRLGFFKLGSSNSNLSYVGIWYNNGLNEKPVWVANRNNPVPDESGTIGIDRYGNLKISHNNGDPIITLYSAQSPINARATLLDSGNFVLRESSNHLWQSFDYPTDTLLPKMKLGFDRRTGLNRTLTSWRTDDFPALGSFTLAINSDQMVVWWRGSNYWESGPWRDGCFDPLQDEFCDHYKYKFSYVSNEEETYMNYSVSKEITIFPRLSLSSDGEIKGYGMNVMFTQVSCLNSSSSSLRFGCVEQKLPSCRSSRIDHNKFVSKVGAMSRTGFKFDDKNNLTILDCWEMCLQNCSCVAYASTNGENGIGTGCEIWSKDSSFTHNNLASLREIRLLESGGGTAIFPLVISSLYVLLKKCKAKRNRQRKEHTLLLQELGKAGKRHKDANELQLFSFERISSATNGFSASNKLGGGGFGPVYKLWSEGRCVELVDSGLVEYKLSEVLNGIHIGLLCVQERPEDRPTMPDVVSMLSSDTTLLPLPKQPAFFISDVLIEDVEVGIKKAQNCSLNDVTMSVMEAR</sequence>
<comment type="subcellular location">
    <subcellularLocation>
        <location evidence="1">Cell membrane</location>
        <topology evidence="1">Single-pass type I membrane protein</topology>
    </subcellularLocation>
</comment>
<keyword evidence="11" id="KW-0418">Kinase</keyword>
<accession>A0A7J6HWK6</accession>
<evidence type="ECO:0000256" key="8">
    <source>
        <dbReference type="ARBA" id="ARBA00022729"/>
    </source>
</evidence>
<feature type="domain" description="Apple" evidence="22">
    <location>
        <begin position="298"/>
        <end position="386"/>
    </location>
</feature>
<dbReference type="InterPro" id="IPR036426">
    <property type="entry name" value="Bulb-type_lectin_dom_sf"/>
</dbReference>
<dbReference type="SUPFAM" id="SSF51110">
    <property type="entry name" value="alpha-D-mannose-specific plant lectins"/>
    <property type="match status" value="1"/>
</dbReference>
<dbReference type="InterPro" id="IPR021820">
    <property type="entry name" value="S-locus_recpt_kinase_C"/>
</dbReference>
<evidence type="ECO:0000256" key="13">
    <source>
        <dbReference type="ARBA" id="ARBA00022989"/>
    </source>
</evidence>
<keyword evidence="3" id="KW-1003">Cell membrane</keyword>
<dbReference type="Proteomes" id="UP000583929">
    <property type="component" value="Unassembled WGS sequence"/>
</dbReference>
<dbReference type="Gene3D" id="3.30.200.20">
    <property type="entry name" value="Phosphorylase Kinase, domain 1"/>
    <property type="match status" value="1"/>
</dbReference>
<comment type="catalytic activity">
    <reaction evidence="18">
        <text>L-threonyl-[protein] + ATP = O-phospho-L-threonyl-[protein] + ADP + H(+)</text>
        <dbReference type="Rhea" id="RHEA:46608"/>
        <dbReference type="Rhea" id="RHEA-COMP:11060"/>
        <dbReference type="Rhea" id="RHEA-COMP:11605"/>
        <dbReference type="ChEBI" id="CHEBI:15378"/>
        <dbReference type="ChEBI" id="CHEBI:30013"/>
        <dbReference type="ChEBI" id="CHEBI:30616"/>
        <dbReference type="ChEBI" id="CHEBI:61977"/>
        <dbReference type="ChEBI" id="CHEBI:456216"/>
        <dbReference type="EC" id="2.7.11.1"/>
    </reaction>
</comment>
<keyword evidence="13 20" id="KW-1133">Transmembrane helix</keyword>
<evidence type="ECO:0000256" key="19">
    <source>
        <dbReference type="ARBA" id="ARBA00048679"/>
    </source>
</evidence>